<protein>
    <recommendedName>
        <fullName evidence="3">DUF2262 domain-containing protein</fullName>
    </recommendedName>
</protein>
<proteinExistence type="predicted"/>
<name>A0ABW5N4X5_9FLAO</name>
<evidence type="ECO:0000313" key="1">
    <source>
        <dbReference type="EMBL" id="MFD2590216.1"/>
    </source>
</evidence>
<keyword evidence="2" id="KW-1185">Reference proteome</keyword>
<reference evidence="2" key="1">
    <citation type="journal article" date="2019" name="Int. J. Syst. Evol. Microbiol.">
        <title>The Global Catalogue of Microorganisms (GCM) 10K type strain sequencing project: providing services to taxonomists for standard genome sequencing and annotation.</title>
        <authorList>
            <consortium name="The Broad Institute Genomics Platform"/>
            <consortium name="The Broad Institute Genome Sequencing Center for Infectious Disease"/>
            <person name="Wu L."/>
            <person name="Ma J."/>
        </authorList>
    </citation>
    <scope>NUCLEOTIDE SEQUENCE [LARGE SCALE GENOMIC DNA]</scope>
    <source>
        <strain evidence="2">KCTC 42423</strain>
    </source>
</reference>
<evidence type="ECO:0008006" key="3">
    <source>
        <dbReference type="Google" id="ProtNLM"/>
    </source>
</evidence>
<evidence type="ECO:0000313" key="2">
    <source>
        <dbReference type="Proteomes" id="UP001597459"/>
    </source>
</evidence>
<dbReference type="RefSeq" id="WP_378298015.1">
    <property type="nucleotide sequence ID" value="NZ_JBHULX010000003.1"/>
</dbReference>
<sequence length="171" mass="20260">MYEKINSYLSEMQEESPNCGGQYHFTKVNLPNGEILINRLKSYFLNIAAYKKPFITIGNEQKVVEERKIENLKLLSIPDYKNLIEDKLKYWREHRTSLDCREELTEFYYSKEELFKISIFEFLSNMTDLKTYKVEGIDTYFAHEIGGDMVGDDIIFESENEIYALHFGWSS</sequence>
<gene>
    <name evidence="1" type="ORF">ACFSTE_05190</name>
</gene>
<dbReference type="Proteomes" id="UP001597459">
    <property type="component" value="Unassembled WGS sequence"/>
</dbReference>
<comment type="caution">
    <text evidence="1">The sequence shown here is derived from an EMBL/GenBank/DDBJ whole genome shotgun (WGS) entry which is preliminary data.</text>
</comment>
<accession>A0ABW5N4X5</accession>
<dbReference type="EMBL" id="JBHULX010000003">
    <property type="protein sequence ID" value="MFD2590216.1"/>
    <property type="molecule type" value="Genomic_DNA"/>
</dbReference>
<organism evidence="1 2">
    <name type="scientific">Aquimarina hainanensis</name>
    <dbReference type="NCBI Taxonomy" id="1578017"/>
    <lineage>
        <taxon>Bacteria</taxon>
        <taxon>Pseudomonadati</taxon>
        <taxon>Bacteroidota</taxon>
        <taxon>Flavobacteriia</taxon>
        <taxon>Flavobacteriales</taxon>
        <taxon>Flavobacteriaceae</taxon>
        <taxon>Aquimarina</taxon>
    </lineage>
</organism>